<organism evidence="2 3">
    <name type="scientific">Solea senegalensis</name>
    <name type="common">Senegalese sole</name>
    <dbReference type="NCBI Taxonomy" id="28829"/>
    <lineage>
        <taxon>Eukaryota</taxon>
        <taxon>Metazoa</taxon>
        <taxon>Chordata</taxon>
        <taxon>Craniata</taxon>
        <taxon>Vertebrata</taxon>
        <taxon>Euteleostomi</taxon>
        <taxon>Actinopterygii</taxon>
        <taxon>Neopterygii</taxon>
        <taxon>Teleostei</taxon>
        <taxon>Neoteleostei</taxon>
        <taxon>Acanthomorphata</taxon>
        <taxon>Carangaria</taxon>
        <taxon>Pleuronectiformes</taxon>
        <taxon>Pleuronectoidei</taxon>
        <taxon>Soleidae</taxon>
        <taxon>Solea</taxon>
    </lineage>
</organism>
<accession>A0AAV6RCJ7</accession>
<keyword evidence="3" id="KW-1185">Reference proteome</keyword>
<dbReference type="EMBL" id="JAGKHQ010000012">
    <property type="protein sequence ID" value="KAG7501677.1"/>
    <property type="molecule type" value="Genomic_DNA"/>
</dbReference>
<evidence type="ECO:0000313" key="3">
    <source>
        <dbReference type="Proteomes" id="UP000693946"/>
    </source>
</evidence>
<feature type="compositionally biased region" description="Basic and acidic residues" evidence="1">
    <location>
        <begin position="31"/>
        <end position="51"/>
    </location>
</feature>
<protein>
    <submittedName>
        <fullName evidence="2">Uncharacterized protein</fullName>
    </submittedName>
</protein>
<feature type="region of interest" description="Disordered" evidence="1">
    <location>
        <begin position="77"/>
        <end position="107"/>
    </location>
</feature>
<feature type="region of interest" description="Disordered" evidence="1">
    <location>
        <begin position="1"/>
        <end position="51"/>
    </location>
</feature>
<reference evidence="2 3" key="1">
    <citation type="journal article" date="2021" name="Sci. Rep.">
        <title>Chromosome anchoring in Senegalese sole (Solea senegalensis) reveals sex-associated markers and genome rearrangements in flatfish.</title>
        <authorList>
            <person name="Guerrero-Cozar I."/>
            <person name="Gomez-Garrido J."/>
            <person name="Berbel C."/>
            <person name="Martinez-Blanch J.F."/>
            <person name="Alioto T."/>
            <person name="Claros M.G."/>
            <person name="Gagnaire P.A."/>
            <person name="Manchado M."/>
        </authorList>
    </citation>
    <scope>NUCLEOTIDE SEQUENCE [LARGE SCALE GENOMIC DNA]</scope>
    <source>
        <strain evidence="2">Sse05_10M</strain>
    </source>
</reference>
<dbReference type="Proteomes" id="UP000693946">
    <property type="component" value="Linkage Group LG2"/>
</dbReference>
<gene>
    <name evidence="2" type="ORF">JOB18_004644</name>
</gene>
<sequence>MKPGPLPRLRSAVVRVKLGHVNKVRHKQKSRPPERRHTSSEQGDTKLLDPKLPRRVRVRVEFNFVLPAQVEEREKGTVIQSTNYGQRMHPDSLFPPLTVKSDEYTHI</sequence>
<evidence type="ECO:0000313" key="2">
    <source>
        <dbReference type="EMBL" id="KAG7501677.1"/>
    </source>
</evidence>
<feature type="compositionally biased region" description="Basic residues" evidence="1">
    <location>
        <begin position="17"/>
        <end position="30"/>
    </location>
</feature>
<evidence type="ECO:0000256" key="1">
    <source>
        <dbReference type="SAM" id="MobiDB-lite"/>
    </source>
</evidence>
<proteinExistence type="predicted"/>
<name>A0AAV6RCJ7_SOLSE</name>
<dbReference type="AlphaFoldDB" id="A0AAV6RCJ7"/>
<comment type="caution">
    <text evidence="2">The sequence shown here is derived from an EMBL/GenBank/DDBJ whole genome shotgun (WGS) entry which is preliminary data.</text>
</comment>